<dbReference type="RefSeq" id="WP_331217045.1">
    <property type="nucleotide sequence ID" value="NZ_JAZGQK010000024.1"/>
</dbReference>
<feature type="compositionally biased region" description="Low complexity" evidence="3">
    <location>
        <begin position="165"/>
        <end position="180"/>
    </location>
</feature>
<feature type="domain" description="Methyltransferase" evidence="4">
    <location>
        <begin position="33"/>
        <end position="123"/>
    </location>
</feature>
<dbReference type="GO" id="GO:0032259">
    <property type="term" value="P:methylation"/>
    <property type="evidence" value="ECO:0007669"/>
    <property type="project" value="UniProtKB-KW"/>
</dbReference>
<gene>
    <name evidence="5" type="ORF">V1633_26110</name>
</gene>
<dbReference type="EC" id="2.1.1.144" evidence="5"/>
<name>A0ABU7S083_9ACTN</name>
<dbReference type="Proteomes" id="UP001332243">
    <property type="component" value="Unassembled WGS sequence"/>
</dbReference>
<evidence type="ECO:0000313" key="6">
    <source>
        <dbReference type="Proteomes" id="UP001332243"/>
    </source>
</evidence>
<dbReference type="Gene3D" id="3.40.50.150">
    <property type="entry name" value="Vaccinia Virus protein VP39"/>
    <property type="match status" value="1"/>
</dbReference>
<dbReference type="Pfam" id="PF13649">
    <property type="entry name" value="Methyltransf_25"/>
    <property type="match status" value="1"/>
</dbReference>
<dbReference type="InterPro" id="IPR023149">
    <property type="entry name" value="Trans_acon_MeTrfase_C"/>
</dbReference>
<dbReference type="CDD" id="cd02440">
    <property type="entry name" value="AdoMet_MTases"/>
    <property type="match status" value="1"/>
</dbReference>
<dbReference type="NCBIfam" id="NF010703">
    <property type="entry name" value="PRK14103.1"/>
    <property type="match status" value="1"/>
</dbReference>
<dbReference type="Gene3D" id="1.10.150.290">
    <property type="entry name" value="S-adenosyl-L-methionine-dependent methyltransferases"/>
    <property type="match status" value="1"/>
</dbReference>
<keyword evidence="1 5" id="KW-0489">Methyltransferase</keyword>
<evidence type="ECO:0000259" key="4">
    <source>
        <dbReference type="Pfam" id="PF13649"/>
    </source>
</evidence>
<dbReference type="PANTHER" id="PTHR43861:SF1">
    <property type="entry name" value="TRANS-ACONITATE 2-METHYLTRANSFERASE"/>
    <property type="match status" value="1"/>
</dbReference>
<protein>
    <submittedName>
        <fullName evidence="5">Trans-aconitate 2-methyltransferase</fullName>
        <ecNumber evidence="5">2.1.1.144</ecNumber>
    </submittedName>
</protein>
<dbReference type="PANTHER" id="PTHR43861">
    <property type="entry name" value="TRANS-ACONITATE 2-METHYLTRANSFERASE-RELATED"/>
    <property type="match status" value="1"/>
</dbReference>
<sequence length="279" mass="30531">MWDPTSYLRYGDERSRPFHDLLARIGAERPRTVVDLGCGPGNLTLSLADRWPGARILGLDSAPEMVDAAVSRERPGTAGRVEFAVADVRDWSPGPDVDVVVCNAVLQWVPGHRALLRRWARELPAGAWLAVQVPGNFDALSHRTLRALAAQPRWRAVVAPVLRDGPAAGPGPDAPHSAGPVSDPEEYATLLTDANCQVDAWETSYVHLLPARDDAAHPVLSWMEGTALRPVRAVLDDTGWAEFRDALGERLAAAYPVRHGLVYFPFRRIFFVARTGARS</sequence>
<proteinExistence type="predicted"/>
<dbReference type="GO" id="GO:0030798">
    <property type="term" value="F:trans-aconitate 2-methyltransferase activity"/>
    <property type="evidence" value="ECO:0007669"/>
    <property type="project" value="UniProtKB-EC"/>
</dbReference>
<reference evidence="5 6" key="1">
    <citation type="submission" date="2024-01" db="EMBL/GenBank/DDBJ databases">
        <title>Genome insights into Plantactinospora sonchi sp. nov.</title>
        <authorList>
            <person name="Wang L."/>
        </authorList>
    </citation>
    <scope>NUCLEOTIDE SEQUENCE [LARGE SCALE GENOMIC DNA]</scope>
    <source>
        <strain evidence="5 6">NEAU-QY2</strain>
    </source>
</reference>
<accession>A0ABU7S083</accession>
<keyword evidence="6" id="KW-1185">Reference proteome</keyword>
<evidence type="ECO:0000256" key="2">
    <source>
        <dbReference type="ARBA" id="ARBA00022679"/>
    </source>
</evidence>
<feature type="region of interest" description="Disordered" evidence="3">
    <location>
        <begin position="165"/>
        <end position="184"/>
    </location>
</feature>
<evidence type="ECO:0000313" key="5">
    <source>
        <dbReference type="EMBL" id="MEE6261966.1"/>
    </source>
</evidence>
<dbReference type="SUPFAM" id="SSF53335">
    <property type="entry name" value="S-adenosyl-L-methionine-dependent methyltransferases"/>
    <property type="match status" value="1"/>
</dbReference>
<evidence type="ECO:0000256" key="1">
    <source>
        <dbReference type="ARBA" id="ARBA00022603"/>
    </source>
</evidence>
<dbReference type="EMBL" id="JAZGQK010000024">
    <property type="protein sequence ID" value="MEE6261966.1"/>
    <property type="molecule type" value="Genomic_DNA"/>
</dbReference>
<dbReference type="InterPro" id="IPR041698">
    <property type="entry name" value="Methyltransf_25"/>
</dbReference>
<dbReference type="InterPro" id="IPR029063">
    <property type="entry name" value="SAM-dependent_MTases_sf"/>
</dbReference>
<organism evidence="5 6">
    <name type="scientific">Plantactinospora sonchi</name>
    <dbReference type="NCBI Taxonomy" id="1544735"/>
    <lineage>
        <taxon>Bacteria</taxon>
        <taxon>Bacillati</taxon>
        <taxon>Actinomycetota</taxon>
        <taxon>Actinomycetes</taxon>
        <taxon>Micromonosporales</taxon>
        <taxon>Micromonosporaceae</taxon>
        <taxon>Plantactinospora</taxon>
    </lineage>
</organism>
<keyword evidence="2 5" id="KW-0808">Transferase</keyword>
<evidence type="ECO:0000256" key="3">
    <source>
        <dbReference type="SAM" id="MobiDB-lite"/>
    </source>
</evidence>
<comment type="caution">
    <text evidence="5">The sequence shown here is derived from an EMBL/GenBank/DDBJ whole genome shotgun (WGS) entry which is preliminary data.</text>
</comment>